<dbReference type="Gene3D" id="3.40.50.300">
    <property type="entry name" value="P-loop containing nucleotide triphosphate hydrolases"/>
    <property type="match status" value="1"/>
</dbReference>
<name>A0ABV4CNG9_9PSEU</name>
<proteinExistence type="predicted"/>
<gene>
    <name evidence="1" type="ORF">AB8O55_24885</name>
</gene>
<sequence>MDRRSLVVLAGLPGAGKSTALGKLGGDVSRVVVLDSEQVRAVLRGRLPDSLEYRYYRPLVHLLHRARILWYCVAARGPVLAHEPATRASTRLMLLLFAALSGRRAVLLWLHADAGEALAGQRARGRLIRSRSFRRHIARAGRMHVRLVGGAVPAGWSAVAVLTRGQVADGLRLEVRG</sequence>
<reference evidence="1 2" key="1">
    <citation type="submission" date="2024-08" db="EMBL/GenBank/DDBJ databases">
        <title>Genome mining of Saccharopolyspora cebuensis PGLac3 from Nigerian medicinal plant.</title>
        <authorList>
            <person name="Ezeobiora C.E."/>
            <person name="Igbokwe N.H."/>
            <person name="Amin D.H."/>
            <person name="Mendie U.E."/>
        </authorList>
    </citation>
    <scope>NUCLEOTIDE SEQUENCE [LARGE SCALE GENOMIC DNA]</scope>
    <source>
        <strain evidence="1 2">PGLac3</strain>
    </source>
</reference>
<dbReference type="EMBL" id="JBGEHV010000062">
    <property type="protein sequence ID" value="MEY8042655.1"/>
    <property type="molecule type" value="Genomic_DNA"/>
</dbReference>
<dbReference type="Pfam" id="PF13671">
    <property type="entry name" value="AAA_33"/>
    <property type="match status" value="1"/>
</dbReference>
<evidence type="ECO:0000313" key="2">
    <source>
        <dbReference type="Proteomes" id="UP001564626"/>
    </source>
</evidence>
<accession>A0ABV4CNG9</accession>
<dbReference type="InterPro" id="IPR027417">
    <property type="entry name" value="P-loop_NTPase"/>
</dbReference>
<protein>
    <submittedName>
        <fullName evidence="1">AAA family ATPase</fullName>
    </submittedName>
</protein>
<dbReference type="Proteomes" id="UP001564626">
    <property type="component" value="Unassembled WGS sequence"/>
</dbReference>
<dbReference type="SUPFAM" id="SSF52540">
    <property type="entry name" value="P-loop containing nucleoside triphosphate hydrolases"/>
    <property type="match status" value="1"/>
</dbReference>
<dbReference type="RefSeq" id="WP_345355612.1">
    <property type="nucleotide sequence ID" value="NZ_BAABII010000001.1"/>
</dbReference>
<comment type="caution">
    <text evidence="1">The sequence shown here is derived from an EMBL/GenBank/DDBJ whole genome shotgun (WGS) entry which is preliminary data.</text>
</comment>
<organism evidence="1 2">
    <name type="scientific">Saccharopolyspora cebuensis</name>
    <dbReference type="NCBI Taxonomy" id="418759"/>
    <lineage>
        <taxon>Bacteria</taxon>
        <taxon>Bacillati</taxon>
        <taxon>Actinomycetota</taxon>
        <taxon>Actinomycetes</taxon>
        <taxon>Pseudonocardiales</taxon>
        <taxon>Pseudonocardiaceae</taxon>
        <taxon>Saccharopolyspora</taxon>
    </lineage>
</organism>
<keyword evidence="2" id="KW-1185">Reference proteome</keyword>
<evidence type="ECO:0000313" key="1">
    <source>
        <dbReference type="EMBL" id="MEY8042655.1"/>
    </source>
</evidence>